<dbReference type="GO" id="GO:0000492">
    <property type="term" value="P:box C/D snoRNP assembly"/>
    <property type="evidence" value="ECO:0007669"/>
    <property type="project" value="InterPro"/>
</dbReference>
<proteinExistence type="evidence at transcript level"/>
<dbReference type="EMBL" id="GFAC01006290">
    <property type="protein sequence ID" value="JAT92898.1"/>
    <property type="molecule type" value="mRNA"/>
</dbReference>
<name>A0A1E1X105_9ACAR</name>
<organism evidence="1">
    <name type="scientific">Amblyomma aureolatum</name>
    <dbReference type="NCBI Taxonomy" id="187763"/>
    <lineage>
        <taxon>Eukaryota</taxon>
        <taxon>Metazoa</taxon>
        <taxon>Ecdysozoa</taxon>
        <taxon>Arthropoda</taxon>
        <taxon>Chelicerata</taxon>
        <taxon>Arachnida</taxon>
        <taxon>Acari</taxon>
        <taxon>Parasitiformes</taxon>
        <taxon>Ixodida</taxon>
        <taxon>Ixodoidea</taxon>
        <taxon>Ixodidae</taxon>
        <taxon>Amblyomminae</taxon>
        <taxon>Amblyomma</taxon>
    </lineage>
</organism>
<protein>
    <submittedName>
        <fullName evidence="1">Uncharacterized protein</fullName>
    </submittedName>
</protein>
<dbReference type="AlphaFoldDB" id="A0A1E1X105"/>
<evidence type="ECO:0000313" key="1">
    <source>
        <dbReference type="EMBL" id="JAT92898.1"/>
    </source>
</evidence>
<feature type="non-terminal residue" evidence="1">
    <location>
        <position position="100"/>
    </location>
</feature>
<accession>A0A1E1X105</accession>
<reference evidence="1" key="1">
    <citation type="journal article" date="2017" name="Front. Cell. Infect. Microbiol.">
        <title>The Distinct Transcriptional Response of the Midgut of Amblyomma sculptum and Amblyomma aureolatum Ticks to Rickettsia rickettsii Correlates to Their Differences in Susceptibility to Infection.</title>
        <authorList>
            <person name="Martins L.A."/>
            <person name="Galletti M.F.B.M."/>
            <person name="Ribeiro J.M."/>
            <person name="Fujita A."/>
            <person name="Costa F.B."/>
            <person name="Labruna M.B."/>
            <person name="Daffre S."/>
            <person name="Fogaca A.C."/>
        </authorList>
    </citation>
    <scope>NUCLEOTIDE SEQUENCE</scope>
</reference>
<feature type="non-terminal residue" evidence="1">
    <location>
        <position position="1"/>
    </location>
</feature>
<sequence length="100" mass="10894">LSRCKEFLPKLLESNVTLERSLAEGDSSHLVDSDMRVYRGSVCPGDDDHEEGAIVLDVGVGVFDVANPEIDEERLKSSGVTTVTLDAGSEVFQDEDVLIR</sequence>
<dbReference type="InterPro" id="IPR027921">
    <property type="entry name" value="NOPCHAP1"/>
</dbReference>
<dbReference type="Pfam" id="PF15370">
    <property type="entry name" value="NOPCHAP1"/>
    <property type="match status" value="1"/>
</dbReference>